<dbReference type="EMBL" id="JARKIK010000088">
    <property type="protein sequence ID" value="KAK8723933.1"/>
    <property type="molecule type" value="Genomic_DNA"/>
</dbReference>
<comment type="caution">
    <text evidence="1">The sequence shown here is derived from an EMBL/GenBank/DDBJ whole genome shotgun (WGS) entry which is preliminary data.</text>
</comment>
<gene>
    <name evidence="1" type="ORF">OTU49_011612</name>
</gene>
<sequence length="114" mass="13068">NNTTQGVIAPKSKINKMLGVVGGARTLLNRTHCLLYQATRSKWWKKIKTDVHPSLEERLQELDVTKDDPELYAPVNIGFPTVKTDRKEQLGQRLQHIRVLRENPLIEKKSRIGT</sequence>
<dbReference type="AlphaFoldDB" id="A0AAW0W3C5"/>
<reference evidence="1 2" key="1">
    <citation type="journal article" date="2024" name="BMC Genomics">
        <title>Genome assembly of redclaw crayfish (Cherax quadricarinatus) provides insights into its immune adaptation and hypoxia tolerance.</title>
        <authorList>
            <person name="Liu Z."/>
            <person name="Zheng J."/>
            <person name="Li H."/>
            <person name="Fang K."/>
            <person name="Wang S."/>
            <person name="He J."/>
            <person name="Zhou D."/>
            <person name="Weng S."/>
            <person name="Chi M."/>
            <person name="Gu Z."/>
            <person name="He J."/>
            <person name="Li F."/>
            <person name="Wang M."/>
        </authorList>
    </citation>
    <scope>NUCLEOTIDE SEQUENCE [LARGE SCALE GENOMIC DNA]</scope>
    <source>
        <strain evidence="1">ZL_2023a</strain>
    </source>
</reference>
<evidence type="ECO:0000313" key="2">
    <source>
        <dbReference type="Proteomes" id="UP001445076"/>
    </source>
</evidence>
<feature type="non-terminal residue" evidence="1">
    <location>
        <position position="1"/>
    </location>
</feature>
<organism evidence="1 2">
    <name type="scientific">Cherax quadricarinatus</name>
    <name type="common">Australian red claw crayfish</name>
    <dbReference type="NCBI Taxonomy" id="27406"/>
    <lineage>
        <taxon>Eukaryota</taxon>
        <taxon>Metazoa</taxon>
        <taxon>Ecdysozoa</taxon>
        <taxon>Arthropoda</taxon>
        <taxon>Crustacea</taxon>
        <taxon>Multicrustacea</taxon>
        <taxon>Malacostraca</taxon>
        <taxon>Eumalacostraca</taxon>
        <taxon>Eucarida</taxon>
        <taxon>Decapoda</taxon>
        <taxon>Pleocyemata</taxon>
        <taxon>Astacidea</taxon>
        <taxon>Parastacoidea</taxon>
        <taxon>Parastacidae</taxon>
        <taxon>Cherax</taxon>
    </lineage>
</organism>
<evidence type="ECO:0000313" key="1">
    <source>
        <dbReference type="EMBL" id="KAK8723933.1"/>
    </source>
</evidence>
<keyword evidence="2" id="KW-1185">Reference proteome</keyword>
<protein>
    <submittedName>
        <fullName evidence="1">Uncharacterized protein</fullName>
    </submittedName>
</protein>
<proteinExistence type="predicted"/>
<feature type="non-terminal residue" evidence="1">
    <location>
        <position position="114"/>
    </location>
</feature>
<accession>A0AAW0W3C5</accession>
<name>A0AAW0W3C5_CHEQU</name>
<dbReference type="Proteomes" id="UP001445076">
    <property type="component" value="Unassembled WGS sequence"/>
</dbReference>